<dbReference type="InterPro" id="IPR032106">
    <property type="entry name" value="2-oxogl_dehyd_N"/>
</dbReference>
<gene>
    <name evidence="3" type="ORF">I553_9549</name>
</gene>
<dbReference type="GO" id="GO:0008683">
    <property type="term" value="F:2-oxoglutarate decarboxylase activity"/>
    <property type="evidence" value="ECO:0007669"/>
    <property type="project" value="UniProtKB-EC"/>
</dbReference>
<sequence>MRRCRGAPRGKRHAALARAEEARRAAAVSSTSSPFGQNEWLVEEMYRKFREDPSSVDPSWHEFLVDYNPEPTVDTSTVTDGHRPHRRRPRRPSHNRPGGRAVDTTDESCRQQRRRCADGAG</sequence>
<name>X8E0D4_MYCXE</name>
<protein>
    <submittedName>
        <fullName evidence="3">2-oxoglutarate decarboxylase domain protein</fullName>
        <ecNumber evidence="3">4.1.1.71</ecNumber>
    </submittedName>
</protein>
<organism evidence="3">
    <name type="scientific">Mycobacterium xenopi 4042</name>
    <dbReference type="NCBI Taxonomy" id="1299334"/>
    <lineage>
        <taxon>Bacteria</taxon>
        <taxon>Bacillati</taxon>
        <taxon>Actinomycetota</taxon>
        <taxon>Actinomycetes</taxon>
        <taxon>Mycobacteriales</taxon>
        <taxon>Mycobacteriaceae</taxon>
        <taxon>Mycobacterium</taxon>
    </lineage>
</organism>
<keyword evidence="3" id="KW-0456">Lyase</keyword>
<accession>X8E0D4</accession>
<evidence type="ECO:0000259" key="2">
    <source>
        <dbReference type="Pfam" id="PF16078"/>
    </source>
</evidence>
<reference evidence="3" key="1">
    <citation type="submission" date="2014-01" db="EMBL/GenBank/DDBJ databases">
        <authorList>
            <person name="Brown-Elliot B."/>
            <person name="Wallace R."/>
            <person name="Lenaerts A."/>
            <person name="Ordway D."/>
            <person name="DeGroote M.A."/>
            <person name="Parker T."/>
            <person name="Sizemore C."/>
            <person name="Tallon L.J."/>
            <person name="Sadzewicz L.K."/>
            <person name="Sengamalay N."/>
            <person name="Fraser C.M."/>
            <person name="Hine E."/>
            <person name="Shefchek K.A."/>
            <person name="Das S.P."/>
            <person name="Tettelin H."/>
        </authorList>
    </citation>
    <scope>NUCLEOTIDE SEQUENCE [LARGE SCALE GENOMIC DNA]</scope>
    <source>
        <strain evidence="3">4042</strain>
    </source>
</reference>
<evidence type="ECO:0000313" key="3">
    <source>
        <dbReference type="EMBL" id="EUA73393.1"/>
    </source>
</evidence>
<feature type="compositionally biased region" description="Basic residues" evidence="1">
    <location>
        <begin position="83"/>
        <end position="94"/>
    </location>
</feature>
<comment type="caution">
    <text evidence="3">The sequence shown here is derived from an EMBL/GenBank/DDBJ whole genome shotgun (WGS) entry which is preliminary data.</text>
</comment>
<dbReference type="EMBL" id="JAOB01000011">
    <property type="protein sequence ID" value="EUA73393.1"/>
    <property type="molecule type" value="Genomic_DNA"/>
</dbReference>
<dbReference type="Pfam" id="PF16078">
    <property type="entry name" value="2-oxogl_dehyd_N"/>
    <property type="match status" value="1"/>
</dbReference>
<evidence type="ECO:0000256" key="1">
    <source>
        <dbReference type="SAM" id="MobiDB-lite"/>
    </source>
</evidence>
<feature type="region of interest" description="Disordered" evidence="1">
    <location>
        <begin position="67"/>
        <end position="121"/>
    </location>
</feature>
<proteinExistence type="predicted"/>
<feature type="domain" description="2-oxoglutarate dehydrogenase E1 component N-terminal" evidence="2">
    <location>
        <begin position="31"/>
        <end position="64"/>
    </location>
</feature>
<dbReference type="AlphaFoldDB" id="X8E0D4"/>
<dbReference type="EC" id="4.1.1.71" evidence="3"/>
<dbReference type="PATRIC" id="fig|1299334.3.peg.1057"/>